<dbReference type="AlphaFoldDB" id="A0A830HRN8"/>
<evidence type="ECO:0000259" key="1">
    <source>
        <dbReference type="PROSITE" id="PS51154"/>
    </source>
</evidence>
<dbReference type="PANTHER" id="PTHR11106">
    <property type="entry name" value="GANGLIOSIDE INDUCED DIFFERENTIATION ASSOCIATED PROTEIN 2-RELATED"/>
    <property type="match status" value="1"/>
</dbReference>
<dbReference type="OrthoDB" id="6133115at2759"/>
<dbReference type="InterPro" id="IPR002589">
    <property type="entry name" value="Macro_dom"/>
</dbReference>
<comment type="caution">
    <text evidence="2">The sequence shown here is derived from an EMBL/GenBank/DDBJ whole genome shotgun (WGS) entry which is preliminary data.</text>
</comment>
<dbReference type="PANTHER" id="PTHR11106:SF27">
    <property type="entry name" value="MACRO DOMAIN-CONTAINING PROTEIN"/>
    <property type="match status" value="1"/>
</dbReference>
<dbReference type="SMART" id="SM00506">
    <property type="entry name" value="A1pp"/>
    <property type="match status" value="1"/>
</dbReference>
<sequence length="205" mass="21463">MLRAYVLAQSNSSSVRLTLERGDLTKWAPRLVTANSAAIANAANERMLGGGGVDGAIHRAAGQALLEACRNVPETRPGIRCPTGEARITSAGNLGVANVIHTVGPIYDAANPSESKALLTRAYANSLAVAAENQISAVAFPAISCGVFGYPIPDAAHVAVEQAVMHATSETTTLKEIAFVLFDNTCYDAWVDAVRTQNLESVEIA</sequence>
<accession>A0A830HRN8</accession>
<proteinExistence type="predicted"/>
<keyword evidence="3" id="KW-1185">Reference proteome</keyword>
<dbReference type="Gene3D" id="3.40.220.10">
    <property type="entry name" value="Leucine Aminopeptidase, subunit E, domain 1"/>
    <property type="match status" value="1"/>
</dbReference>
<evidence type="ECO:0000313" key="2">
    <source>
        <dbReference type="EMBL" id="GHP07617.1"/>
    </source>
</evidence>
<reference evidence="2" key="1">
    <citation type="submission" date="2020-10" db="EMBL/GenBank/DDBJ databases">
        <title>Unveiling of a novel bifunctional photoreceptor, Dualchrome1, isolated from a cosmopolitan green alga.</title>
        <authorList>
            <person name="Suzuki S."/>
            <person name="Kawachi M."/>
        </authorList>
    </citation>
    <scope>NUCLEOTIDE SEQUENCE</scope>
    <source>
        <strain evidence="2">NIES 2893</strain>
    </source>
</reference>
<name>A0A830HRN8_9CHLO</name>
<dbReference type="SUPFAM" id="SSF52949">
    <property type="entry name" value="Macro domain-like"/>
    <property type="match status" value="1"/>
</dbReference>
<dbReference type="Pfam" id="PF01661">
    <property type="entry name" value="Macro"/>
    <property type="match status" value="1"/>
</dbReference>
<organism evidence="2 3">
    <name type="scientific">Pycnococcus provasolii</name>
    <dbReference type="NCBI Taxonomy" id="41880"/>
    <lineage>
        <taxon>Eukaryota</taxon>
        <taxon>Viridiplantae</taxon>
        <taxon>Chlorophyta</taxon>
        <taxon>Pseudoscourfieldiophyceae</taxon>
        <taxon>Pseudoscourfieldiales</taxon>
        <taxon>Pycnococcaceae</taxon>
        <taxon>Pycnococcus</taxon>
    </lineage>
</organism>
<gene>
    <name evidence="2" type="ORF">PPROV_000635900</name>
</gene>
<evidence type="ECO:0000313" key="3">
    <source>
        <dbReference type="Proteomes" id="UP000660262"/>
    </source>
</evidence>
<dbReference type="PROSITE" id="PS51154">
    <property type="entry name" value="MACRO"/>
    <property type="match status" value="1"/>
</dbReference>
<feature type="domain" description="Macro" evidence="1">
    <location>
        <begin position="4"/>
        <end position="198"/>
    </location>
</feature>
<dbReference type="Proteomes" id="UP000660262">
    <property type="component" value="Unassembled WGS sequence"/>
</dbReference>
<protein>
    <recommendedName>
        <fullName evidence="1">Macro domain-containing protein</fullName>
    </recommendedName>
</protein>
<dbReference type="EMBL" id="BNJQ01000017">
    <property type="protein sequence ID" value="GHP07617.1"/>
    <property type="molecule type" value="Genomic_DNA"/>
</dbReference>
<dbReference type="InterPro" id="IPR043472">
    <property type="entry name" value="Macro_dom-like"/>
</dbReference>